<dbReference type="InterPro" id="IPR042100">
    <property type="entry name" value="Bug_dom1"/>
</dbReference>
<comment type="caution">
    <text evidence="3">The sequence shown here is derived from an EMBL/GenBank/DDBJ whole genome shotgun (WGS) entry which is preliminary data.</text>
</comment>
<keyword evidence="2" id="KW-0732">Signal</keyword>
<feature type="signal peptide" evidence="2">
    <location>
        <begin position="1"/>
        <end position="29"/>
    </location>
</feature>
<evidence type="ECO:0000256" key="1">
    <source>
        <dbReference type="ARBA" id="ARBA00006987"/>
    </source>
</evidence>
<keyword evidence="4" id="KW-1185">Reference proteome</keyword>
<dbReference type="InterPro" id="IPR005064">
    <property type="entry name" value="BUG"/>
</dbReference>
<dbReference type="SUPFAM" id="SSF53850">
    <property type="entry name" value="Periplasmic binding protein-like II"/>
    <property type="match status" value="1"/>
</dbReference>
<feature type="chain" id="PRO_5037451602" evidence="2">
    <location>
        <begin position="30"/>
        <end position="328"/>
    </location>
</feature>
<dbReference type="PANTHER" id="PTHR42928">
    <property type="entry name" value="TRICARBOXYLATE-BINDING PROTEIN"/>
    <property type="match status" value="1"/>
</dbReference>
<evidence type="ECO:0000313" key="4">
    <source>
        <dbReference type="Proteomes" id="UP000613011"/>
    </source>
</evidence>
<evidence type="ECO:0000256" key="2">
    <source>
        <dbReference type="SAM" id="SignalP"/>
    </source>
</evidence>
<protein>
    <submittedName>
        <fullName evidence="3">Tripartite tricarboxylate transporter substrate binding protein</fullName>
    </submittedName>
</protein>
<gene>
    <name evidence="3" type="ORF">JI739_21700</name>
</gene>
<dbReference type="PIRSF" id="PIRSF017082">
    <property type="entry name" value="YflP"/>
    <property type="match status" value="1"/>
</dbReference>
<organism evidence="3 4">
    <name type="scientific">Ramlibacter aurantiacus</name>
    <dbReference type="NCBI Taxonomy" id="2801330"/>
    <lineage>
        <taxon>Bacteria</taxon>
        <taxon>Pseudomonadati</taxon>
        <taxon>Pseudomonadota</taxon>
        <taxon>Betaproteobacteria</taxon>
        <taxon>Burkholderiales</taxon>
        <taxon>Comamonadaceae</taxon>
        <taxon>Ramlibacter</taxon>
    </lineage>
</organism>
<dbReference type="PANTHER" id="PTHR42928:SF5">
    <property type="entry name" value="BLR1237 PROTEIN"/>
    <property type="match status" value="1"/>
</dbReference>
<accession>A0A936ZUS8</accession>
<dbReference type="EMBL" id="JAEQNA010000010">
    <property type="protein sequence ID" value="MBL0422966.1"/>
    <property type="molecule type" value="Genomic_DNA"/>
</dbReference>
<dbReference type="Gene3D" id="3.40.190.10">
    <property type="entry name" value="Periplasmic binding protein-like II"/>
    <property type="match status" value="1"/>
</dbReference>
<comment type="similarity">
    <text evidence="1">Belongs to the UPF0065 (bug) family.</text>
</comment>
<reference evidence="3" key="1">
    <citation type="submission" date="2021-01" db="EMBL/GenBank/DDBJ databases">
        <title>Ramlibacter sp. strain AW1 16S ribosomal RNA gene Genome sequencing and assembly.</title>
        <authorList>
            <person name="Kang M."/>
        </authorList>
    </citation>
    <scope>NUCLEOTIDE SEQUENCE</scope>
    <source>
        <strain evidence="3">AW1</strain>
    </source>
</reference>
<evidence type="ECO:0000313" key="3">
    <source>
        <dbReference type="EMBL" id="MBL0422966.1"/>
    </source>
</evidence>
<dbReference type="Proteomes" id="UP000613011">
    <property type="component" value="Unassembled WGS sequence"/>
</dbReference>
<dbReference type="Pfam" id="PF03401">
    <property type="entry name" value="TctC"/>
    <property type="match status" value="1"/>
</dbReference>
<dbReference type="Gene3D" id="3.40.190.150">
    <property type="entry name" value="Bordetella uptake gene, domain 1"/>
    <property type="match status" value="1"/>
</dbReference>
<sequence>MAHATRSTTRRWFAGAALALLGASAWAQAPGNYPSRPIRFVVNFPAGGPLDIIARQVANKLEGEWKQPVTVENATGAAGAIGANKVAQAEPDGYTVLLSIDAPFTSSAALSPKTAPNWDSFKPVGQLGVTGLTLAVHPSLGVNSLAELVARGKQQPVTFSTAGIGSPGHFMSLMIGEATGMKVTPVHYRGNAPAVLALVSGEVQAGALASTGLLPHLKDHKIKGLGVVSGQRSALLPELKTMGELGYPKLQLESRFVAFVPARTPDAIVSQLYKGISDAMNAPGAQERWKSLDIVPTTQAGPEMAATLQAARSQFEATVKSAGLKPEQ</sequence>
<dbReference type="RefSeq" id="WP_201686093.1">
    <property type="nucleotide sequence ID" value="NZ_JAEQNA010000010.1"/>
</dbReference>
<dbReference type="CDD" id="cd07012">
    <property type="entry name" value="PBP2_Bug_TTT"/>
    <property type="match status" value="1"/>
</dbReference>
<name>A0A936ZUS8_9BURK</name>
<proteinExistence type="inferred from homology"/>
<dbReference type="AlphaFoldDB" id="A0A936ZUS8"/>